<keyword evidence="2" id="KW-1185">Reference proteome</keyword>
<reference evidence="1" key="1">
    <citation type="submission" date="2022-10" db="EMBL/GenBank/DDBJ databases">
        <title>Culturing micro-colonial fungi from biological soil crusts in the Mojave desert and describing Neophaeococcomyces mojavensis, and introducing the new genera and species Taxawa tesnikishii.</title>
        <authorList>
            <person name="Kurbessoian T."/>
            <person name="Stajich J.E."/>
        </authorList>
    </citation>
    <scope>NUCLEOTIDE SEQUENCE</scope>
    <source>
        <strain evidence="1">JES_112</strain>
    </source>
</reference>
<name>A0ACC2ZWX0_9EURO</name>
<proteinExistence type="predicted"/>
<evidence type="ECO:0000313" key="1">
    <source>
        <dbReference type="EMBL" id="KAJ9651958.1"/>
    </source>
</evidence>
<gene>
    <name evidence="1" type="ORF">H2198_008784</name>
</gene>
<accession>A0ACC2ZWX0</accession>
<organism evidence="1 2">
    <name type="scientific">Neophaeococcomyces mojaviensis</name>
    <dbReference type="NCBI Taxonomy" id="3383035"/>
    <lineage>
        <taxon>Eukaryota</taxon>
        <taxon>Fungi</taxon>
        <taxon>Dikarya</taxon>
        <taxon>Ascomycota</taxon>
        <taxon>Pezizomycotina</taxon>
        <taxon>Eurotiomycetes</taxon>
        <taxon>Chaetothyriomycetidae</taxon>
        <taxon>Chaetothyriales</taxon>
        <taxon>Chaetothyriales incertae sedis</taxon>
        <taxon>Neophaeococcomyces</taxon>
    </lineage>
</organism>
<evidence type="ECO:0000313" key="2">
    <source>
        <dbReference type="Proteomes" id="UP001172386"/>
    </source>
</evidence>
<comment type="caution">
    <text evidence="1">The sequence shown here is derived from an EMBL/GenBank/DDBJ whole genome shotgun (WGS) entry which is preliminary data.</text>
</comment>
<dbReference type="EMBL" id="JAPDRQ010000226">
    <property type="protein sequence ID" value="KAJ9651958.1"/>
    <property type="molecule type" value="Genomic_DNA"/>
</dbReference>
<protein>
    <submittedName>
        <fullName evidence="1">Uncharacterized protein</fullName>
    </submittedName>
</protein>
<dbReference type="Proteomes" id="UP001172386">
    <property type="component" value="Unassembled WGS sequence"/>
</dbReference>
<sequence>MWILESNGDFLQGKRMWLKPGKKYLFGRVKKDGVRFAIDHKTVSRKHFVITVDAVRDEDVGQVHARSHISITDENSKAGTNIDGVLIKGKTQELKNAVTSIRPGSCPYELVITWLPRIVTFALSKKEIKNGLLKAKQDQVKELDIKAVSDYMTEQTTHLVSQKRNTAKGLQALIEGKHIVTDTYIDALIYASAPGDLDEEERLCPLELDFDEAWPDPAPHLPPRGKEPTERPADSYKPDPARKKIFDKYFFVFFDQIQYDQLLPPITTGHGKAVIFKPTDASTVEEALTFVQNAVGSRTRVILVKVNETEDGQSPTTDLVDGLGTQLGIEPASQSDFLDAILANDASQLRKPRSQTAASKTSAIQRTEPKRSQANGHASNSLLEAPQIRASDLADPPAPTASSRQGSTAPESVPSRNMREASEQSSMPDENPRPFKRARHIPPKKGFDDFDDDFNPDFIAAYEEVESSPPRPQNRSQRAARSQIDEDGSVKKEPVSANRRAKSPTPLEDSEPDDNMDDLLPAAAAMRKQKQREEAEARRNGQPVKPAISQAKPEPFLKPKKEVKLIDVREALRARKEAEKEAEEKERKHLQELQEDDEGRQGPANLVKVVEYELPVRRHPENGTNAYKGAEWKPEWEGRPNYKGFRRARDKLNNGNGPAKQPEKIIVPVVVAKKQSYGLGDQYWEKSQEEKERAARDKERKKRASQKTSQNQTQGRSRSQRSVTVYDSDSDSGSEGEPIAARNENASDDEDGNIHISPETVRLQQEAEGVLDRPIDIDAPRQTRGHDTQTQGSRSTKGGKRQASKTPPGRSMGSKKQKTLPVMVVHGSESEQDSDDSDDMKFKFGRARSGRVGRKP</sequence>